<gene>
    <name evidence="9" type="ORF">UFOPK2656_02242</name>
    <name evidence="10" type="ORF">UFOPK3099_02987</name>
    <name evidence="11" type="ORF">UFOPK3267_02840</name>
    <name evidence="12" type="ORF">UFOPK3651_03216</name>
    <name evidence="13" type="ORF">UFOPK3931_00298</name>
    <name evidence="8" type="ORF">UFOPK4189_02054</name>
</gene>
<keyword evidence="5 7" id="KW-1133">Transmembrane helix</keyword>
<evidence type="ECO:0000256" key="1">
    <source>
        <dbReference type="ARBA" id="ARBA00022475"/>
    </source>
</evidence>
<evidence type="ECO:0000313" key="8">
    <source>
        <dbReference type="EMBL" id="CAB4364291.1"/>
    </source>
</evidence>
<keyword evidence="3 7" id="KW-0812">Transmembrane</keyword>
<sequence>MTDDDRSAPVAESARSSRSISGFPLMLPIAALVVLVDQLTKAWAVDALADGSGHHVIWTLQWNLSFNSGMAFSQGQGIGPIIGLLALLVVVFIAVSVRHSGSRTVLIAAGFVMGGALGNLFDRLFRGDGWMHGSVIDFIDFQWFPIFNVADMGVNVGGALFLLWSLFSPKEVRS</sequence>
<evidence type="ECO:0000256" key="4">
    <source>
        <dbReference type="ARBA" id="ARBA00022801"/>
    </source>
</evidence>
<dbReference type="AlphaFoldDB" id="A0A6J6A4G7"/>
<evidence type="ECO:0000313" key="10">
    <source>
        <dbReference type="EMBL" id="CAB4836068.1"/>
    </source>
</evidence>
<evidence type="ECO:0000256" key="7">
    <source>
        <dbReference type="SAM" id="Phobius"/>
    </source>
</evidence>
<dbReference type="InterPro" id="IPR001872">
    <property type="entry name" value="Peptidase_A8"/>
</dbReference>
<dbReference type="EMBL" id="CAFBIY010000233">
    <property type="protein sequence ID" value="CAB4853312.1"/>
    <property type="molecule type" value="Genomic_DNA"/>
</dbReference>
<evidence type="ECO:0000256" key="6">
    <source>
        <dbReference type="ARBA" id="ARBA00023136"/>
    </source>
</evidence>
<proteinExistence type="inferred from homology"/>
<evidence type="ECO:0000313" key="12">
    <source>
        <dbReference type="EMBL" id="CAB4956496.1"/>
    </source>
</evidence>
<dbReference type="EMBL" id="CAESGF010000012">
    <property type="protein sequence ID" value="CAB4364291.1"/>
    <property type="molecule type" value="Genomic_DNA"/>
</dbReference>
<dbReference type="HAMAP" id="MF_00161">
    <property type="entry name" value="LspA"/>
    <property type="match status" value="1"/>
</dbReference>
<evidence type="ECO:0000313" key="11">
    <source>
        <dbReference type="EMBL" id="CAB4853312.1"/>
    </source>
</evidence>
<dbReference type="GO" id="GO:0006508">
    <property type="term" value="P:proteolysis"/>
    <property type="evidence" value="ECO:0007669"/>
    <property type="project" value="UniProtKB-KW"/>
</dbReference>
<keyword evidence="6 7" id="KW-0472">Membrane</keyword>
<dbReference type="EMBL" id="CAEZYF010000015">
    <property type="protein sequence ID" value="CAB4732689.1"/>
    <property type="molecule type" value="Genomic_DNA"/>
</dbReference>
<feature type="transmembrane region" description="Helical" evidence="7">
    <location>
        <begin position="104"/>
        <end position="121"/>
    </location>
</feature>
<dbReference type="NCBIfam" id="TIGR00077">
    <property type="entry name" value="lspA"/>
    <property type="match status" value="1"/>
</dbReference>
<keyword evidence="2" id="KW-0645">Protease</keyword>
<feature type="transmembrane region" description="Helical" evidence="7">
    <location>
        <begin position="141"/>
        <end position="167"/>
    </location>
</feature>
<evidence type="ECO:0000313" key="9">
    <source>
        <dbReference type="EMBL" id="CAB4732689.1"/>
    </source>
</evidence>
<keyword evidence="1" id="KW-1003">Cell membrane</keyword>
<accession>A0A6J6A4G7</accession>
<evidence type="ECO:0000313" key="13">
    <source>
        <dbReference type="EMBL" id="CAB4973147.1"/>
    </source>
</evidence>
<evidence type="ECO:0000256" key="3">
    <source>
        <dbReference type="ARBA" id="ARBA00022692"/>
    </source>
</evidence>
<dbReference type="GO" id="GO:0016020">
    <property type="term" value="C:membrane"/>
    <property type="evidence" value="ECO:0007669"/>
    <property type="project" value="InterPro"/>
</dbReference>
<dbReference type="Pfam" id="PF01252">
    <property type="entry name" value="Peptidase_A8"/>
    <property type="match status" value="1"/>
</dbReference>
<dbReference type="GO" id="GO:0004190">
    <property type="term" value="F:aspartic-type endopeptidase activity"/>
    <property type="evidence" value="ECO:0007669"/>
    <property type="project" value="InterPro"/>
</dbReference>
<evidence type="ECO:0000256" key="2">
    <source>
        <dbReference type="ARBA" id="ARBA00022670"/>
    </source>
</evidence>
<feature type="transmembrane region" description="Helical" evidence="7">
    <location>
        <begin position="20"/>
        <end position="36"/>
    </location>
</feature>
<dbReference type="PANTHER" id="PTHR33695">
    <property type="entry name" value="LIPOPROTEIN SIGNAL PEPTIDASE"/>
    <property type="match status" value="1"/>
</dbReference>
<dbReference type="PROSITE" id="PS00855">
    <property type="entry name" value="SPASE_II"/>
    <property type="match status" value="1"/>
</dbReference>
<dbReference type="EMBL" id="CAFAAV010000363">
    <property type="protein sequence ID" value="CAB4836068.1"/>
    <property type="molecule type" value="Genomic_DNA"/>
</dbReference>
<dbReference type="PRINTS" id="PR00781">
    <property type="entry name" value="LIPOSIGPTASE"/>
</dbReference>
<dbReference type="EMBL" id="CAFBOL010000004">
    <property type="protein sequence ID" value="CAB4973147.1"/>
    <property type="molecule type" value="Genomic_DNA"/>
</dbReference>
<protein>
    <submittedName>
        <fullName evidence="8">Unannotated protein</fullName>
    </submittedName>
</protein>
<dbReference type="PANTHER" id="PTHR33695:SF1">
    <property type="entry name" value="LIPOPROTEIN SIGNAL PEPTIDASE"/>
    <property type="match status" value="1"/>
</dbReference>
<evidence type="ECO:0000256" key="5">
    <source>
        <dbReference type="ARBA" id="ARBA00022989"/>
    </source>
</evidence>
<reference evidence="8" key="1">
    <citation type="submission" date="2020-05" db="EMBL/GenBank/DDBJ databases">
        <authorList>
            <person name="Chiriac C."/>
            <person name="Salcher M."/>
            <person name="Ghai R."/>
            <person name="Kavagutti S V."/>
        </authorList>
    </citation>
    <scope>NUCLEOTIDE SEQUENCE</scope>
</reference>
<organism evidence="8">
    <name type="scientific">freshwater metagenome</name>
    <dbReference type="NCBI Taxonomy" id="449393"/>
    <lineage>
        <taxon>unclassified sequences</taxon>
        <taxon>metagenomes</taxon>
        <taxon>ecological metagenomes</taxon>
    </lineage>
</organism>
<dbReference type="EMBL" id="CAFBMT010000032">
    <property type="protein sequence ID" value="CAB4956496.1"/>
    <property type="molecule type" value="Genomic_DNA"/>
</dbReference>
<keyword evidence="4" id="KW-0378">Hydrolase</keyword>
<name>A0A6J6A4G7_9ZZZZ</name>
<feature type="transmembrane region" description="Helical" evidence="7">
    <location>
        <begin position="77"/>
        <end position="97"/>
    </location>
</feature>